<evidence type="ECO:0000313" key="5">
    <source>
        <dbReference type="Proteomes" id="UP000270924"/>
    </source>
</evidence>
<sequence length="182" mass="19844">MAKHQLMIEDSRLESGSDPYLRSNSFRTARGQISKKEMRLFIQLRHEIGRLLCNSSAKTVPPTHHGCMLTSNKLFKHTAKNQSTGNSGSSGQHDGHCEASTTQTGHDLLTARTSDANNTTVAKVVLNSTAASVNMKMASDIATADNNDVTNIAITVALKKPQRQLFVNDNIIVIDKNDTLIV</sequence>
<dbReference type="EMBL" id="ADBV01002160">
    <property type="protein sequence ID" value="EJW83502.1"/>
    <property type="molecule type" value="Genomic_DNA"/>
</dbReference>
<dbReference type="OMA" id="HQLMIEY"/>
<reference evidence="2" key="1">
    <citation type="submission" date="2012-08" db="EMBL/GenBank/DDBJ databases">
        <title>The Genome Sequence of Wuchereria bancrofti.</title>
        <authorList>
            <consortium name="The Broad Institute Genome Sequencing Platform"/>
            <consortium name="Broad Institute Genome Sequencing Center for Infectious Disease"/>
            <person name="Nutman T.B."/>
            <person name="Fink D.L."/>
            <person name="Russ C."/>
            <person name="Young S."/>
            <person name="Zeng Q."/>
            <person name="Koehrsen M."/>
            <person name="Alvarado L."/>
            <person name="Berlin A."/>
            <person name="Borenstein D."/>
            <person name="Chapman S.B."/>
            <person name="Chen Z."/>
            <person name="Engels R."/>
            <person name="Freedman E."/>
            <person name="Gellesch M."/>
            <person name="Goldberg J."/>
            <person name="Griggs A."/>
            <person name="Gujja S."/>
            <person name="Heilman E.R."/>
            <person name="Heiman D."/>
            <person name="Hepburn T."/>
            <person name="Howarth C."/>
            <person name="Jen D."/>
            <person name="Larson L."/>
            <person name="Lewis B."/>
            <person name="Mehta T."/>
            <person name="Park D."/>
            <person name="Pearson M."/>
            <person name="Richards J."/>
            <person name="Roberts A."/>
            <person name="Saif S."/>
            <person name="Shea T."/>
            <person name="Shenoy N."/>
            <person name="Sisk P."/>
            <person name="Stolte C."/>
            <person name="Sykes S."/>
            <person name="Walk T."/>
            <person name="White J."/>
            <person name="Yandava C."/>
            <person name="Haas B."/>
            <person name="Henn M.R."/>
            <person name="Nusbaum C."/>
            <person name="Birren B."/>
        </authorList>
    </citation>
    <scope>NUCLEOTIDE SEQUENCE</scope>
</reference>
<evidence type="ECO:0000313" key="4">
    <source>
        <dbReference type="Proteomes" id="UP000004810"/>
    </source>
</evidence>
<dbReference type="InParanoid" id="J9F221"/>
<feature type="region of interest" description="Disordered" evidence="1">
    <location>
        <begin position="79"/>
        <end position="102"/>
    </location>
</feature>
<name>J9F221_WUCBA</name>
<dbReference type="Proteomes" id="UP000270924">
    <property type="component" value="Unassembled WGS sequence"/>
</dbReference>
<dbReference type="OrthoDB" id="10017003at2759"/>
<evidence type="ECO:0000256" key="1">
    <source>
        <dbReference type="SAM" id="MobiDB-lite"/>
    </source>
</evidence>
<organism evidence="2 4">
    <name type="scientific">Wuchereria bancrofti</name>
    <dbReference type="NCBI Taxonomy" id="6293"/>
    <lineage>
        <taxon>Eukaryota</taxon>
        <taxon>Metazoa</taxon>
        <taxon>Ecdysozoa</taxon>
        <taxon>Nematoda</taxon>
        <taxon>Chromadorea</taxon>
        <taxon>Rhabditida</taxon>
        <taxon>Spirurina</taxon>
        <taxon>Spiruromorpha</taxon>
        <taxon>Filarioidea</taxon>
        <taxon>Onchocercidae</taxon>
        <taxon>Wuchereria</taxon>
    </lineage>
</organism>
<keyword evidence="5" id="KW-1185">Reference proteome</keyword>
<gene>
    <name evidence="3" type="ORF">WBA_LOCUS4122</name>
    <name evidence="2" type="ORF">WUBG_05586</name>
</gene>
<evidence type="ECO:0000313" key="2">
    <source>
        <dbReference type="EMBL" id="EJW83502.1"/>
    </source>
</evidence>
<protein>
    <submittedName>
        <fullName evidence="2">Uncharacterized protein</fullName>
    </submittedName>
</protein>
<reference evidence="4" key="2">
    <citation type="submission" date="2012-08" db="EMBL/GenBank/DDBJ databases">
        <title>The Genome Sequence of Wuchereria bancrofti.</title>
        <authorList>
            <person name="Nutman T.B."/>
            <person name="Fink D.L."/>
            <person name="Russ C."/>
            <person name="Young S."/>
            <person name="Zeng Q."/>
            <person name="Koehrsen M."/>
            <person name="Alvarado L."/>
            <person name="Berlin A."/>
            <person name="Chapman S.B."/>
            <person name="Chen Z."/>
            <person name="Freedman E."/>
            <person name="Gellesch M."/>
            <person name="Goldberg J."/>
            <person name="Griggs A."/>
            <person name="Gujja S."/>
            <person name="Heilman E.R."/>
            <person name="Heiman D."/>
            <person name="Hepburn T."/>
            <person name="Howarth C."/>
            <person name="Jen D."/>
            <person name="Larson L."/>
            <person name="Lewis B."/>
            <person name="Mehta T."/>
            <person name="Park D."/>
            <person name="Pearson M."/>
            <person name="Roberts A."/>
            <person name="Saif S."/>
            <person name="Shea T."/>
            <person name="Shenoy N."/>
            <person name="Sisk P."/>
            <person name="Stolte C."/>
            <person name="Sykes S."/>
            <person name="Walk T."/>
            <person name="White J."/>
            <person name="Yandava C."/>
            <person name="Haas B."/>
            <person name="Henn M.R."/>
            <person name="Nusbaum C."/>
            <person name="Birren B."/>
        </authorList>
    </citation>
    <scope>NUCLEOTIDE SEQUENCE [LARGE SCALE GENOMIC DNA]</scope>
    <source>
        <strain evidence="4">NA</strain>
    </source>
</reference>
<evidence type="ECO:0000313" key="3">
    <source>
        <dbReference type="EMBL" id="VDM10736.1"/>
    </source>
</evidence>
<dbReference type="AlphaFoldDB" id="J9F221"/>
<feature type="compositionally biased region" description="Low complexity" evidence="1">
    <location>
        <begin position="81"/>
        <end position="92"/>
    </location>
</feature>
<dbReference type="Proteomes" id="UP000004810">
    <property type="component" value="Unassembled WGS sequence"/>
</dbReference>
<proteinExistence type="predicted"/>
<dbReference type="EMBL" id="UYWW01001597">
    <property type="protein sequence ID" value="VDM10736.1"/>
    <property type="molecule type" value="Genomic_DNA"/>
</dbReference>
<reference evidence="3 5" key="3">
    <citation type="submission" date="2018-11" db="EMBL/GenBank/DDBJ databases">
        <authorList>
            <consortium name="Pathogen Informatics"/>
        </authorList>
    </citation>
    <scope>NUCLEOTIDE SEQUENCE [LARGE SCALE GENOMIC DNA]</scope>
</reference>
<accession>J9F221</accession>